<organism evidence="2 3">
    <name type="scientific">Sphaerotilus mobilis</name>
    <dbReference type="NCBI Taxonomy" id="47994"/>
    <lineage>
        <taxon>Bacteria</taxon>
        <taxon>Pseudomonadati</taxon>
        <taxon>Pseudomonadota</taxon>
        <taxon>Betaproteobacteria</taxon>
        <taxon>Burkholderiales</taxon>
        <taxon>Sphaerotilaceae</taxon>
        <taxon>Sphaerotilus</taxon>
    </lineage>
</organism>
<evidence type="ECO:0000313" key="3">
    <source>
        <dbReference type="Proteomes" id="UP000293433"/>
    </source>
</evidence>
<dbReference type="Pfam" id="PF14384">
    <property type="entry name" value="BrnA_antitoxin"/>
    <property type="match status" value="1"/>
</dbReference>
<name>A0A4Q7LS60_9BURK</name>
<dbReference type="EMBL" id="SGWV01000008">
    <property type="protein sequence ID" value="RZS57142.1"/>
    <property type="molecule type" value="Genomic_DNA"/>
</dbReference>
<feature type="compositionally biased region" description="Acidic residues" evidence="1">
    <location>
        <begin position="13"/>
        <end position="22"/>
    </location>
</feature>
<comment type="caution">
    <text evidence="2">The sequence shown here is derived from an EMBL/GenBank/DDBJ whole genome shotgun (WGS) entry which is preliminary data.</text>
</comment>
<sequence length="98" mass="10599">MTESKRVSAPWIDPDDAPDLSEADLSKGQWRVGERVLTQPEGMAALKKARRGRPPAANPREPVTLRLDAQTLARWRASGKGWQTRAAAALAAMAPPAT</sequence>
<feature type="region of interest" description="Disordered" evidence="1">
    <location>
        <begin position="1"/>
        <end position="22"/>
    </location>
</feature>
<proteinExistence type="predicted"/>
<keyword evidence="3" id="KW-1185">Reference proteome</keyword>
<dbReference type="OrthoDB" id="9796641at2"/>
<evidence type="ECO:0000256" key="1">
    <source>
        <dbReference type="SAM" id="MobiDB-lite"/>
    </source>
</evidence>
<dbReference type="InterPro" id="IPR025528">
    <property type="entry name" value="BrnA_antitoxin"/>
</dbReference>
<evidence type="ECO:0000313" key="2">
    <source>
        <dbReference type="EMBL" id="RZS57142.1"/>
    </source>
</evidence>
<dbReference type="AlphaFoldDB" id="A0A4Q7LS60"/>
<reference evidence="2 3" key="1">
    <citation type="submission" date="2019-02" db="EMBL/GenBank/DDBJ databases">
        <title>Genomic Encyclopedia of Type Strains, Phase IV (KMG-IV): sequencing the most valuable type-strain genomes for metagenomic binning, comparative biology and taxonomic classification.</title>
        <authorList>
            <person name="Goeker M."/>
        </authorList>
    </citation>
    <scope>NUCLEOTIDE SEQUENCE [LARGE SCALE GENOMIC DNA]</scope>
    <source>
        <strain evidence="2 3">DSM 10617</strain>
    </source>
</reference>
<gene>
    <name evidence="2" type="ORF">EV685_1708</name>
</gene>
<dbReference type="Proteomes" id="UP000293433">
    <property type="component" value="Unassembled WGS sequence"/>
</dbReference>
<protein>
    <submittedName>
        <fullName evidence="2">Uncharacterized protein (DUF4415 family)</fullName>
    </submittedName>
</protein>
<accession>A0A4Q7LS60</accession>
<dbReference type="RefSeq" id="WP_130481549.1">
    <property type="nucleotide sequence ID" value="NZ_SGWV01000008.1"/>
</dbReference>